<dbReference type="VEuPathDB" id="VectorBase:AALB010351"/>
<sequence>MFRLVRYTGPSGANRARLHLPPESEGVPTNPKLDPVVSKRIQDDKKRLQWRTPYSERPDSFYSAFKLFASHNRNSELVEKMQQPINLAPSAIFEWWQKRKATVEAHMQKFIPERHAALGDDLATAHFIVHRGGSVRFRGKDKWIQKDEDDEYDLPRKFVQGMVLEEVRCDGMQLFYEGMENIQKLLHLKHLSFENVGLFDDWYMDRISGNMLPSLEKLNLRGTAVTHRGLNCLYRLPNLKLVLVDDPEKNVLWKLTETVSGIVQVVCGSEAKHDGITITLEGSVNLQISNKNVGIFEALYNSVKPITLLNQHSDLAPSGKLPIGTSEFPFEFPLICPKEPKTLYETYHGVFVNITYMLRCDIKRSFLAKSVQRTQQFIIQYRPVVERPPKEVTFSISPDTLQKTAKERISIPRFLISGTLDSTDCCVTKPFTGSVTVHHTEVAIKSIEIQLVRVETCGCAEGYSRDATEIQNIQIADGNVCPKVAIPIYMTLPRLFTCPTLITKNFKVEFEVNLVIIFGDDYLVTENFQILLNRTA</sequence>
<accession>A0A182FUW6</accession>
<comment type="subcellular location">
    <subcellularLocation>
        <location evidence="1">Endosome</location>
    </subcellularLocation>
</comment>
<dbReference type="AlphaFoldDB" id="A0A182FUW6"/>
<keyword evidence="3" id="KW-0967">Endosome</keyword>
<proteinExistence type="inferred from homology"/>
<name>A0A182FUW6_ANOAL</name>
<comment type="similarity">
    <text evidence="2">Belongs to the VPS26 family.</text>
</comment>
<reference evidence="7 8" key="1">
    <citation type="journal article" date="2017" name="G3 (Bethesda)">
        <title>The Physical Genome Mapping of Anopheles albimanus Corrected Scaffold Misassemblies and Identified Interarm Rearrangements in Genus Anopheles.</title>
        <authorList>
            <person name="Artemov G.N."/>
            <person name="Peery A.N."/>
            <person name="Jiang X."/>
            <person name="Tu Z."/>
            <person name="Stegniy V.N."/>
            <person name="Sharakhova M.V."/>
            <person name="Sharakhov I.V."/>
        </authorList>
    </citation>
    <scope>NUCLEOTIDE SEQUENCE [LARGE SCALE GENOMIC DNA]</scope>
    <source>
        <strain evidence="7 8">ALBI9_A</strain>
    </source>
</reference>
<keyword evidence="8" id="KW-1185">Reference proteome</keyword>
<evidence type="ECO:0000256" key="2">
    <source>
        <dbReference type="ARBA" id="ARBA00009100"/>
    </source>
</evidence>
<dbReference type="Proteomes" id="UP000069272">
    <property type="component" value="Chromosome 3R"/>
</dbReference>
<evidence type="ECO:0000256" key="1">
    <source>
        <dbReference type="ARBA" id="ARBA00004177"/>
    </source>
</evidence>
<dbReference type="STRING" id="7167.A0A182FUW6"/>
<dbReference type="GO" id="GO:0006886">
    <property type="term" value="P:intracellular protein transport"/>
    <property type="evidence" value="ECO:0007669"/>
    <property type="project" value="InterPro"/>
</dbReference>
<dbReference type="InterPro" id="IPR014752">
    <property type="entry name" value="Arrestin-like_C"/>
</dbReference>
<protein>
    <recommendedName>
        <fullName evidence="4">Vacuolar protein sorting-associated protein 26C</fullName>
    </recommendedName>
</protein>
<reference evidence="7" key="2">
    <citation type="submission" date="2022-08" db="UniProtKB">
        <authorList>
            <consortium name="EnsemblMetazoa"/>
        </authorList>
    </citation>
    <scope>IDENTIFICATION</scope>
    <source>
        <strain evidence="7">STECLA/ALBI9_A</strain>
    </source>
</reference>
<dbReference type="VEuPathDB" id="VectorBase:AALB20_030735"/>
<dbReference type="Pfam" id="PF03643">
    <property type="entry name" value="Vps26"/>
    <property type="match status" value="1"/>
</dbReference>
<dbReference type="EnsemblMetazoa" id="AALB010351-RA">
    <property type="protein sequence ID" value="AALB010351-PA"/>
    <property type="gene ID" value="AALB010351"/>
</dbReference>
<evidence type="ECO:0000256" key="4">
    <source>
        <dbReference type="ARBA" id="ARBA00067597"/>
    </source>
</evidence>
<dbReference type="GO" id="GO:0005768">
    <property type="term" value="C:endosome"/>
    <property type="evidence" value="ECO:0007669"/>
    <property type="project" value="UniProtKB-SubCell"/>
</dbReference>
<dbReference type="InterPro" id="IPR028934">
    <property type="entry name" value="Vps26-related"/>
</dbReference>
<dbReference type="SUPFAM" id="SSF52047">
    <property type="entry name" value="RNI-like"/>
    <property type="match status" value="1"/>
</dbReference>
<evidence type="ECO:0000313" key="8">
    <source>
        <dbReference type="Proteomes" id="UP000069272"/>
    </source>
</evidence>
<evidence type="ECO:0000256" key="6">
    <source>
        <dbReference type="ARBA" id="ARBA00093474"/>
    </source>
</evidence>
<dbReference type="FunFam" id="2.60.40.640:FF:000024">
    <property type="entry name" value="Down syndrome critical region protein 3"/>
    <property type="match status" value="1"/>
</dbReference>
<dbReference type="PANTHER" id="PTHR12233">
    <property type="entry name" value="VACUOLAR PROTEIN SORTING 26 RELATED"/>
    <property type="match status" value="1"/>
</dbReference>
<evidence type="ECO:0000313" key="7">
    <source>
        <dbReference type="EnsemblMetazoa" id="AALB010351-PA"/>
    </source>
</evidence>
<dbReference type="Gene3D" id="2.60.40.640">
    <property type="match status" value="2"/>
</dbReference>
<evidence type="ECO:0000256" key="3">
    <source>
        <dbReference type="ARBA" id="ARBA00022753"/>
    </source>
</evidence>
<evidence type="ECO:0000256" key="5">
    <source>
        <dbReference type="ARBA" id="ARBA00093280"/>
    </source>
</evidence>
<comment type="subunit">
    <text evidence="6">Component of the commander complex that is essential for endosomal recycling of transmembrane cargos; the commander complex is composed of the CCC subcomplex and the retriever subcomplex. Component of the heterotrimeric retriever complex consisting of VPS26C, VPS29 and VPS35L; within the complex interacts with VPS35L. Interacts with SNX17 (via C-terminus); the interaction is direct and associates SNX17 with the retriever complex. Interacts with SNX31; the interaction is direct.</text>
</comment>
<organism evidence="7 8">
    <name type="scientific">Anopheles albimanus</name>
    <name type="common">New world malaria mosquito</name>
    <dbReference type="NCBI Taxonomy" id="7167"/>
    <lineage>
        <taxon>Eukaryota</taxon>
        <taxon>Metazoa</taxon>
        <taxon>Ecdysozoa</taxon>
        <taxon>Arthropoda</taxon>
        <taxon>Hexapoda</taxon>
        <taxon>Insecta</taxon>
        <taxon>Pterygota</taxon>
        <taxon>Neoptera</taxon>
        <taxon>Endopterygota</taxon>
        <taxon>Diptera</taxon>
        <taxon>Nematocera</taxon>
        <taxon>Culicoidea</taxon>
        <taxon>Culicidae</taxon>
        <taxon>Anophelinae</taxon>
        <taxon>Anopheles</taxon>
    </lineage>
</organism>
<dbReference type="FunFam" id="2.60.40.640:FF:000009">
    <property type="entry name" value="Down syndrome critical region protein 3"/>
    <property type="match status" value="1"/>
</dbReference>
<comment type="function">
    <text evidence="5">Component of the commander complex that is essential for endosomal recycling of transmembrane cargos; the commander complex is composed of the CCC subcomplex and the retriever subcomplex. Component of the retriever complex, which is a heterotrimeric complex related to retromer cargo-selective complex (CSC) and essential for retromer-independent retrieval and recycling of numerous cargos such as integrin alpha-5/beta-1 (ITGA5:ITGB1). The recruitment of the retriever complex to the endosomal membrane involves CCC and WASH complexes. In the endosomes, drives the retriever and recycling of NxxY-motif-containing cargo proteins by coupling to SNX17, a cargo essential for the homeostatic maintenance of numerous cell surface proteins associated with processes that include cell migration, cell adhesion, nutrient supply and cell signaling.</text>
</comment>